<evidence type="ECO:0000259" key="2">
    <source>
        <dbReference type="SMART" id="SM00465"/>
    </source>
</evidence>
<dbReference type="InterPro" id="IPR000305">
    <property type="entry name" value="GIY-YIG_endonuc"/>
</dbReference>
<dbReference type="AlphaFoldDB" id="A0A7U1BF10"/>
<accession>A0A7U1BF10</accession>
<gene>
    <name evidence="3" type="primary">cox1-i8</name>
</gene>
<dbReference type="InterPro" id="IPR035901">
    <property type="entry name" value="GIY-YIG_endonuc_sf"/>
</dbReference>
<dbReference type="InterPro" id="IPR003647">
    <property type="entry name" value="Intron_nuc_1_rpt"/>
</dbReference>
<reference evidence="3" key="1">
    <citation type="submission" date="2020-08" db="EMBL/GenBank/DDBJ databases">
        <title>Mitochondrial genome sequences of powdery mildew pathogens.</title>
        <authorList>
            <person name="Zaccaron A."/>
            <person name="Stergiopoulos I."/>
        </authorList>
    </citation>
    <scope>NUCLEOTIDE SEQUENCE</scope>
    <source>
        <strain evidence="3">C</strain>
    </source>
</reference>
<dbReference type="EMBL" id="MT880588">
    <property type="protein sequence ID" value="QQY98210.1"/>
    <property type="molecule type" value="Genomic_DNA"/>
</dbReference>
<feature type="domain" description="GIY-YIG" evidence="2">
    <location>
        <begin position="135"/>
        <end position="224"/>
    </location>
</feature>
<feature type="compositionally biased region" description="Basic and acidic residues" evidence="1">
    <location>
        <begin position="27"/>
        <end position="39"/>
    </location>
</feature>
<keyword evidence="3" id="KW-0255">Endonuclease</keyword>
<proteinExistence type="predicted"/>
<evidence type="ECO:0000313" key="3">
    <source>
        <dbReference type="EMBL" id="QQY98210.1"/>
    </source>
</evidence>
<sequence length="383" mass="43633">MEPDKDPQKPSRAERAERAEQLSTPPDPKHDSKLAGKSRYGTDLKLKNNSWAAFLGRKGPNLYAHQLADSQIKSGKAITVGVLNEILAYSNILVSEDTLNSLINMPRFVFTNLDKIETRRLIQDKLGLPHSKTQVRGVYIFTCIDTNEKYVGSSSQLALRLRGYFNQTHKISGKLIPLIKAKSLASFKLEVICLPYYSEFRPEIVLEQYFLLDPSFNLNTIKVSNNPSGSSSKPLYMYNRDKSILYYYTLQQKDFISKLNISHITFTKHLEKGTYYLGKYLFLREKVKTASGPELINKTLPDIALMLQKDRVKFNKNKLSSLTKAVLLIDIYTKEEILCESLGKCIKYIKSKNKPASLTTLVKYLNSNIAYHGYICKFVVNKS</sequence>
<dbReference type="GeneID" id="65320140"/>
<keyword evidence="3" id="KW-0378">Hydrolase</keyword>
<dbReference type="SUPFAM" id="SSF82771">
    <property type="entry name" value="GIY-YIG endonuclease"/>
    <property type="match status" value="1"/>
</dbReference>
<evidence type="ECO:0000256" key="1">
    <source>
        <dbReference type="SAM" id="MobiDB-lite"/>
    </source>
</evidence>
<dbReference type="SMART" id="SM00465">
    <property type="entry name" value="GIYc"/>
    <property type="match status" value="1"/>
</dbReference>
<feature type="compositionally biased region" description="Basic and acidic residues" evidence="1">
    <location>
        <begin position="1"/>
        <end position="20"/>
    </location>
</feature>
<organism evidence="3">
    <name type="scientific">Uncinula necator</name>
    <name type="common">Grape powdery mildew</name>
    <dbReference type="NCBI Taxonomy" id="52586"/>
    <lineage>
        <taxon>Eukaryota</taxon>
        <taxon>Fungi</taxon>
        <taxon>Dikarya</taxon>
        <taxon>Ascomycota</taxon>
        <taxon>Pezizomycotina</taxon>
        <taxon>Leotiomycetes</taxon>
        <taxon>Erysiphales</taxon>
        <taxon>Erysiphaceae</taxon>
        <taxon>Erysiphe</taxon>
    </lineage>
</organism>
<name>A0A7U1BF10_UNCNE</name>
<keyword evidence="3" id="KW-0540">Nuclease</keyword>
<dbReference type="SMART" id="SM00497">
    <property type="entry name" value="IENR1"/>
    <property type="match status" value="2"/>
</dbReference>
<dbReference type="Gene3D" id="3.40.1440.10">
    <property type="entry name" value="GIY-YIG endonuclease"/>
    <property type="match status" value="1"/>
</dbReference>
<feature type="region of interest" description="Disordered" evidence="1">
    <location>
        <begin position="1"/>
        <end position="39"/>
    </location>
</feature>
<dbReference type="RefSeq" id="YP_010119099.1">
    <property type="nucleotide sequence ID" value="NC_056146.1"/>
</dbReference>
<geneLocation type="mitochondrion" evidence="3"/>
<protein>
    <submittedName>
        <fullName evidence="3">GIY-YIG endonuclease domain-containing protein</fullName>
    </submittedName>
</protein>
<keyword evidence="3" id="KW-0496">Mitochondrion</keyword>
<dbReference type="GO" id="GO:0004519">
    <property type="term" value="F:endonuclease activity"/>
    <property type="evidence" value="ECO:0007669"/>
    <property type="project" value="UniProtKB-KW"/>
</dbReference>
<dbReference type="Pfam" id="PF01541">
    <property type="entry name" value="GIY-YIG"/>
    <property type="match status" value="1"/>
</dbReference>